<organism evidence="2 3">
    <name type="scientific">Necator americanus</name>
    <name type="common">Human hookworm</name>
    <dbReference type="NCBI Taxonomy" id="51031"/>
    <lineage>
        <taxon>Eukaryota</taxon>
        <taxon>Metazoa</taxon>
        <taxon>Ecdysozoa</taxon>
        <taxon>Nematoda</taxon>
        <taxon>Chromadorea</taxon>
        <taxon>Rhabditida</taxon>
        <taxon>Rhabditina</taxon>
        <taxon>Rhabditomorpha</taxon>
        <taxon>Strongyloidea</taxon>
        <taxon>Ancylostomatidae</taxon>
        <taxon>Bunostominae</taxon>
        <taxon>Necator</taxon>
    </lineage>
</organism>
<sequence length="75" mass="8547">MQSKEFSIKGSEATHPEGLAERPNFRETIRAPSDALTSFLWKQQGMKNVSRNFLWTPFPIISIIEMTGNTPYTQS</sequence>
<feature type="compositionally biased region" description="Basic and acidic residues" evidence="1">
    <location>
        <begin position="12"/>
        <end position="25"/>
    </location>
</feature>
<reference evidence="3" key="1">
    <citation type="journal article" date="2014" name="Nat. Genet.">
        <title>Genome of the human hookworm Necator americanus.</title>
        <authorList>
            <person name="Tang Y.T."/>
            <person name="Gao X."/>
            <person name="Rosa B.A."/>
            <person name="Abubucker S."/>
            <person name="Hallsworth-Pepin K."/>
            <person name="Martin J."/>
            <person name="Tyagi R."/>
            <person name="Heizer E."/>
            <person name="Zhang X."/>
            <person name="Bhonagiri-Palsikar V."/>
            <person name="Minx P."/>
            <person name="Warren W.C."/>
            <person name="Wang Q."/>
            <person name="Zhan B."/>
            <person name="Hotez P.J."/>
            <person name="Sternberg P.W."/>
            <person name="Dougall A."/>
            <person name="Gaze S.T."/>
            <person name="Mulvenna J."/>
            <person name="Sotillo J."/>
            <person name="Ranganathan S."/>
            <person name="Rabelo E.M."/>
            <person name="Wilson R.K."/>
            <person name="Felgner P.L."/>
            <person name="Bethony J."/>
            <person name="Hawdon J.M."/>
            <person name="Gasser R.B."/>
            <person name="Loukas A."/>
            <person name="Mitreva M."/>
        </authorList>
    </citation>
    <scope>NUCLEOTIDE SEQUENCE [LARGE SCALE GENOMIC DNA]</scope>
</reference>
<name>W2TLV3_NECAM</name>
<feature type="region of interest" description="Disordered" evidence="1">
    <location>
        <begin position="1"/>
        <end position="25"/>
    </location>
</feature>
<protein>
    <submittedName>
        <fullName evidence="2">Uncharacterized protein</fullName>
    </submittedName>
</protein>
<gene>
    <name evidence="2" type="ORF">NECAME_08166</name>
</gene>
<evidence type="ECO:0000313" key="2">
    <source>
        <dbReference type="EMBL" id="ETN82116.1"/>
    </source>
</evidence>
<evidence type="ECO:0000313" key="3">
    <source>
        <dbReference type="Proteomes" id="UP000053676"/>
    </source>
</evidence>
<proteinExistence type="predicted"/>
<dbReference type="KEGG" id="nai:NECAME_08166"/>
<keyword evidence="3" id="KW-1185">Reference proteome</keyword>
<dbReference type="Proteomes" id="UP000053676">
    <property type="component" value="Unassembled WGS sequence"/>
</dbReference>
<dbReference type="EMBL" id="KI658566">
    <property type="protein sequence ID" value="ETN82116.1"/>
    <property type="molecule type" value="Genomic_DNA"/>
</dbReference>
<dbReference type="AlphaFoldDB" id="W2TLV3"/>
<accession>W2TLV3</accession>
<evidence type="ECO:0000256" key="1">
    <source>
        <dbReference type="SAM" id="MobiDB-lite"/>
    </source>
</evidence>